<gene>
    <name evidence="2" type="ORF">L2422_04845</name>
</gene>
<proteinExistence type="predicted"/>
<feature type="transmembrane region" description="Helical" evidence="1">
    <location>
        <begin position="12"/>
        <end position="31"/>
    </location>
</feature>
<organism evidence="2 3">
    <name type="scientific">Lactobacillus mulieris</name>
    <dbReference type="NCBI Taxonomy" id="2508708"/>
    <lineage>
        <taxon>Bacteria</taxon>
        <taxon>Bacillati</taxon>
        <taxon>Bacillota</taxon>
        <taxon>Bacilli</taxon>
        <taxon>Lactobacillales</taxon>
        <taxon>Lactobacillaceae</taxon>
        <taxon>Lactobacillus</taxon>
    </lineage>
</organism>
<evidence type="ECO:0000256" key="1">
    <source>
        <dbReference type="SAM" id="Phobius"/>
    </source>
</evidence>
<keyword evidence="1" id="KW-0812">Transmembrane</keyword>
<evidence type="ECO:0000313" key="3">
    <source>
        <dbReference type="Proteomes" id="UP001213015"/>
    </source>
</evidence>
<dbReference type="RefSeq" id="WP_006586622.1">
    <property type="nucleotide sequence ID" value="NZ_CP160088.1"/>
</dbReference>
<accession>A0AAP3GWW2</accession>
<sequence length="127" mass="15282">MKNFGQKHPLMVWILTLLFNLLILVGIYLSYLSFQEEHDTKVAYSEIELALKKQNINTHEIKVAQPFVRNQRAFTNTIWYTLAFTFKGQKYEATYQEELIDKIITKDWAIRYKPEYRVKIEKVKEFQ</sequence>
<keyword evidence="1" id="KW-0472">Membrane</keyword>
<comment type="caution">
    <text evidence="2">The sequence shown here is derived from an EMBL/GenBank/DDBJ whole genome shotgun (WGS) entry which is preliminary data.</text>
</comment>
<evidence type="ECO:0008006" key="4">
    <source>
        <dbReference type="Google" id="ProtNLM"/>
    </source>
</evidence>
<evidence type="ECO:0000313" key="2">
    <source>
        <dbReference type="EMBL" id="MCZ3844847.1"/>
    </source>
</evidence>
<keyword evidence="1" id="KW-1133">Transmembrane helix</keyword>
<name>A0AAP3GWW2_9LACO</name>
<dbReference type="Proteomes" id="UP001213015">
    <property type="component" value="Unassembled WGS sequence"/>
</dbReference>
<dbReference type="EMBL" id="JAKHLF010000006">
    <property type="protein sequence ID" value="MCZ3844847.1"/>
    <property type="molecule type" value="Genomic_DNA"/>
</dbReference>
<dbReference type="AlphaFoldDB" id="A0AAP3GWW2"/>
<dbReference type="GeneID" id="97459362"/>
<reference evidence="2" key="1">
    <citation type="submission" date="2022-01" db="EMBL/GenBank/DDBJ databases">
        <title>VMRC isolate genome collection.</title>
        <authorList>
            <person name="France M."/>
            <person name="Rutt L."/>
            <person name="Humphrys M."/>
            <person name="Ravel J."/>
        </authorList>
    </citation>
    <scope>NUCLEOTIDE SEQUENCE</scope>
    <source>
        <strain evidence="2">C0127B5</strain>
    </source>
</reference>
<protein>
    <recommendedName>
        <fullName evidence="4">DUF3139 domain-containing protein</fullName>
    </recommendedName>
</protein>